<dbReference type="SUPFAM" id="SSF52540">
    <property type="entry name" value="P-loop containing nucleoside triphosphate hydrolases"/>
    <property type="match status" value="1"/>
</dbReference>
<dbReference type="EMBL" id="JBHUDH010000008">
    <property type="protein sequence ID" value="MFD1524875.1"/>
    <property type="molecule type" value="Genomic_DNA"/>
</dbReference>
<dbReference type="InterPro" id="IPR002586">
    <property type="entry name" value="CobQ/CobB/MinD/ParA_Nub-bd_dom"/>
</dbReference>
<name>A0ABD6B1Y7_9EURY</name>
<dbReference type="InterPro" id="IPR050625">
    <property type="entry name" value="ParA/MinD_ATPase"/>
</dbReference>
<dbReference type="Pfam" id="PF01656">
    <property type="entry name" value="CbiA"/>
    <property type="match status" value="1"/>
</dbReference>
<dbReference type="RefSeq" id="WP_379817785.1">
    <property type="nucleotide sequence ID" value="NZ_JBHUDH010000008.1"/>
</dbReference>
<proteinExistence type="predicted"/>
<dbReference type="Gene3D" id="3.40.50.300">
    <property type="entry name" value="P-loop containing nucleotide triphosphate hydrolases"/>
    <property type="match status" value="1"/>
</dbReference>
<evidence type="ECO:0000313" key="2">
    <source>
        <dbReference type="EMBL" id="MFD1524875.1"/>
    </source>
</evidence>
<reference evidence="2 3" key="1">
    <citation type="journal article" date="2019" name="Int. J. Syst. Evol. Microbiol.">
        <title>The Global Catalogue of Microorganisms (GCM) 10K type strain sequencing project: providing services to taxonomists for standard genome sequencing and annotation.</title>
        <authorList>
            <consortium name="The Broad Institute Genomics Platform"/>
            <consortium name="The Broad Institute Genome Sequencing Center for Infectious Disease"/>
            <person name="Wu L."/>
            <person name="Ma J."/>
        </authorList>
    </citation>
    <scope>NUCLEOTIDE SEQUENCE [LARGE SCALE GENOMIC DNA]</scope>
    <source>
        <strain evidence="2 3">CGMCC 1.12285</strain>
    </source>
</reference>
<feature type="domain" description="CobQ/CobB/MinD/ParA nucleotide binding" evidence="1">
    <location>
        <begin position="2"/>
        <end position="147"/>
    </location>
</feature>
<evidence type="ECO:0000313" key="3">
    <source>
        <dbReference type="Proteomes" id="UP001597111"/>
    </source>
</evidence>
<sequence>MLAIAGGKGGVGKTTTALGLAAALPGRPLVVDADCDMPNLHALAGVPADDGPHDCSAHDCRVLPASGDEAPPVDQRLERLHSRETDGHTLVDTPAGAGIDAATPLRIADGVVLVSTACAPALRDAAKTASMARAVGTPVVGAVLTRTLARPPNAAELFGCPLLAVVPDASGRPLDDPRVHERYEAAATALLDASASS</sequence>
<comment type="caution">
    <text evidence="2">The sequence shown here is derived from an EMBL/GenBank/DDBJ whole genome shotgun (WGS) entry which is preliminary data.</text>
</comment>
<dbReference type="PANTHER" id="PTHR43384:SF10">
    <property type="entry name" value="ATPASE INVOLVED IN CHROMOSOME PARTITIONING, PARA_MIND FAMILY"/>
    <property type="match status" value="1"/>
</dbReference>
<gene>
    <name evidence="2" type="ORF">ACFR9S_00985</name>
</gene>
<evidence type="ECO:0000259" key="1">
    <source>
        <dbReference type="Pfam" id="PF01656"/>
    </source>
</evidence>
<accession>A0ABD6B1Y7</accession>
<keyword evidence="3" id="KW-1185">Reference proteome</keyword>
<dbReference type="PANTHER" id="PTHR43384">
    <property type="entry name" value="SEPTUM SITE-DETERMINING PROTEIN MIND HOMOLOG, CHLOROPLASTIC-RELATED"/>
    <property type="match status" value="1"/>
</dbReference>
<organism evidence="2 3">
    <name type="scientific">Halolamina salina</name>
    <dbReference type="NCBI Taxonomy" id="1220023"/>
    <lineage>
        <taxon>Archaea</taxon>
        <taxon>Methanobacteriati</taxon>
        <taxon>Methanobacteriota</taxon>
        <taxon>Stenosarchaea group</taxon>
        <taxon>Halobacteria</taxon>
        <taxon>Halobacteriales</taxon>
        <taxon>Haloferacaceae</taxon>
    </lineage>
</organism>
<dbReference type="InterPro" id="IPR027417">
    <property type="entry name" value="P-loop_NTPase"/>
</dbReference>
<dbReference type="Proteomes" id="UP001597111">
    <property type="component" value="Unassembled WGS sequence"/>
</dbReference>
<protein>
    <submittedName>
        <fullName evidence="2">MinD/ParA family protein</fullName>
    </submittedName>
</protein>
<dbReference type="AlphaFoldDB" id="A0ABD6B1Y7"/>